<feature type="transmembrane region" description="Helical" evidence="7">
    <location>
        <begin position="171"/>
        <end position="190"/>
    </location>
</feature>
<feature type="transmembrane region" description="Helical" evidence="7">
    <location>
        <begin position="376"/>
        <end position="395"/>
    </location>
</feature>
<organism evidence="9 10">
    <name type="scientific">Floricoccus tropicus</name>
    <dbReference type="NCBI Taxonomy" id="1859473"/>
    <lineage>
        <taxon>Bacteria</taxon>
        <taxon>Bacillati</taxon>
        <taxon>Bacillota</taxon>
        <taxon>Bacilli</taxon>
        <taxon>Lactobacillales</taxon>
        <taxon>Streptococcaceae</taxon>
        <taxon>Floricoccus</taxon>
    </lineage>
</organism>
<feature type="transmembrane region" description="Helical" evidence="7">
    <location>
        <begin position="287"/>
        <end position="306"/>
    </location>
</feature>
<keyword evidence="10" id="KW-1185">Reference proteome</keyword>
<name>A0A1E8GRF7_9LACT</name>
<dbReference type="Gene3D" id="1.20.1250.20">
    <property type="entry name" value="MFS general substrate transporter like domains"/>
    <property type="match status" value="2"/>
</dbReference>
<comment type="subcellular location">
    <subcellularLocation>
        <location evidence="1">Cell membrane</location>
        <topology evidence="1">Multi-pass membrane protein</topology>
    </subcellularLocation>
</comment>
<feature type="domain" description="Major facilitator superfamily (MFS) profile" evidence="8">
    <location>
        <begin position="13"/>
        <end position="399"/>
    </location>
</feature>
<dbReference type="InterPro" id="IPR020846">
    <property type="entry name" value="MFS_dom"/>
</dbReference>
<dbReference type="InterPro" id="IPR036259">
    <property type="entry name" value="MFS_trans_sf"/>
</dbReference>
<dbReference type="AlphaFoldDB" id="A0A1E8GRF7"/>
<keyword evidence="4 7" id="KW-0812">Transmembrane</keyword>
<dbReference type="InterPro" id="IPR005828">
    <property type="entry name" value="MFS_sugar_transport-like"/>
</dbReference>
<evidence type="ECO:0000256" key="2">
    <source>
        <dbReference type="ARBA" id="ARBA00022448"/>
    </source>
</evidence>
<evidence type="ECO:0000313" key="10">
    <source>
        <dbReference type="Proteomes" id="UP000178622"/>
    </source>
</evidence>
<dbReference type="Pfam" id="PF00083">
    <property type="entry name" value="Sugar_tr"/>
    <property type="match status" value="1"/>
</dbReference>
<evidence type="ECO:0000313" key="9">
    <source>
        <dbReference type="EMBL" id="OFI50596.1"/>
    </source>
</evidence>
<keyword evidence="2" id="KW-0813">Transport</keyword>
<feature type="transmembrane region" description="Helical" evidence="7">
    <location>
        <begin position="351"/>
        <end position="370"/>
    </location>
</feature>
<evidence type="ECO:0000256" key="7">
    <source>
        <dbReference type="SAM" id="Phobius"/>
    </source>
</evidence>
<dbReference type="GO" id="GO:0022857">
    <property type="term" value="F:transmembrane transporter activity"/>
    <property type="evidence" value="ECO:0007669"/>
    <property type="project" value="InterPro"/>
</dbReference>
<accession>A0A1E8GRF7</accession>
<dbReference type="STRING" id="1859473.BG261_01050"/>
<dbReference type="Proteomes" id="UP000178622">
    <property type="component" value="Unassembled WGS sequence"/>
</dbReference>
<feature type="transmembrane region" description="Helical" evidence="7">
    <location>
        <begin position="139"/>
        <end position="159"/>
    </location>
</feature>
<dbReference type="InterPro" id="IPR001958">
    <property type="entry name" value="Tet-R_TetA/multi-R_MdtG-like"/>
</dbReference>
<protein>
    <submittedName>
        <fullName evidence="9">Multidrug transporter</fullName>
    </submittedName>
</protein>
<evidence type="ECO:0000256" key="1">
    <source>
        <dbReference type="ARBA" id="ARBA00004651"/>
    </source>
</evidence>
<dbReference type="PANTHER" id="PTHR43414:SF6">
    <property type="entry name" value="MULTIDRUG RESISTANCE PROTEIN MDTG"/>
    <property type="match status" value="1"/>
</dbReference>
<feature type="transmembrane region" description="Helical" evidence="7">
    <location>
        <begin position="312"/>
        <end position="330"/>
    </location>
</feature>
<dbReference type="CDD" id="cd17391">
    <property type="entry name" value="MFS_MdtG_MDR_like"/>
    <property type="match status" value="1"/>
</dbReference>
<feature type="transmembrane region" description="Helical" evidence="7">
    <location>
        <begin position="51"/>
        <end position="71"/>
    </location>
</feature>
<gene>
    <name evidence="9" type="ORF">BG261_01050</name>
</gene>
<dbReference type="InterPro" id="IPR011701">
    <property type="entry name" value="MFS"/>
</dbReference>
<dbReference type="Pfam" id="PF07690">
    <property type="entry name" value="MFS_1"/>
    <property type="match status" value="1"/>
</dbReference>
<evidence type="ECO:0000256" key="4">
    <source>
        <dbReference type="ARBA" id="ARBA00022692"/>
    </source>
</evidence>
<keyword evidence="5 7" id="KW-1133">Transmembrane helix</keyword>
<evidence type="ECO:0000256" key="5">
    <source>
        <dbReference type="ARBA" id="ARBA00022989"/>
    </source>
</evidence>
<keyword evidence="6 7" id="KW-0472">Membrane</keyword>
<feature type="transmembrane region" description="Helical" evidence="7">
    <location>
        <begin position="112"/>
        <end position="132"/>
    </location>
</feature>
<proteinExistence type="predicted"/>
<comment type="caution">
    <text evidence="9">The sequence shown here is derived from an EMBL/GenBank/DDBJ whole genome shotgun (WGS) entry which is preliminary data.</text>
</comment>
<keyword evidence="3" id="KW-1003">Cell membrane</keyword>
<dbReference type="PRINTS" id="PR01035">
    <property type="entry name" value="TCRTETA"/>
</dbReference>
<evidence type="ECO:0000256" key="3">
    <source>
        <dbReference type="ARBA" id="ARBA00022475"/>
    </source>
</evidence>
<dbReference type="PANTHER" id="PTHR43414">
    <property type="entry name" value="MULTIDRUG RESISTANCE PROTEIN MDTG"/>
    <property type="match status" value="1"/>
</dbReference>
<feature type="transmembrane region" description="Helical" evidence="7">
    <location>
        <begin position="217"/>
        <end position="243"/>
    </location>
</feature>
<sequence>MSEEDSSLYWKKNLYVTWLGSFFTAASISLVMPFISLYIEELGVPRGSLELMSGIAVSISPLASGLIAPVWGRLADQKGRKVMLVRASFVMTFTMATLAFVPNVWWLLAMRLLNGLFSGYIPNSIALIASQVPKEKSGYALGTLSTGAVAGSLIGPTLGGTLAQLFGMREVFLISSVFLLIVTILTVSLVKENFKPVSSEQLMSTKEVLDEIPNKSILFALFLTSFLVPVAFQSVVPIMTLYIRELSGNSANLMFIAGLIVSAPGLSAIMSSSWLGRIGDKIGSHRLMIAGLIYSFATVFPMAFATTPLQLGILRFLLGFGTGAILPSVNSLLTKITPAEGIGRIFSFNQAFNYFGQVAGPMLGSFVAYLGGYSQVFIITSVTILINLLVVLISFKKYLKVKDITNAG</sequence>
<dbReference type="PROSITE" id="PS50850">
    <property type="entry name" value="MFS"/>
    <property type="match status" value="1"/>
</dbReference>
<feature type="transmembrane region" description="Helical" evidence="7">
    <location>
        <begin position="255"/>
        <end position="275"/>
    </location>
</feature>
<dbReference type="SUPFAM" id="SSF103473">
    <property type="entry name" value="MFS general substrate transporter"/>
    <property type="match status" value="1"/>
</dbReference>
<feature type="transmembrane region" description="Helical" evidence="7">
    <location>
        <begin position="83"/>
        <end position="106"/>
    </location>
</feature>
<evidence type="ECO:0000259" key="8">
    <source>
        <dbReference type="PROSITE" id="PS50850"/>
    </source>
</evidence>
<dbReference type="GO" id="GO:0005886">
    <property type="term" value="C:plasma membrane"/>
    <property type="evidence" value="ECO:0007669"/>
    <property type="project" value="UniProtKB-SubCell"/>
</dbReference>
<reference evidence="10" key="1">
    <citation type="submission" date="2016-09" db="EMBL/GenBank/DDBJ databases">
        <title>Draft genome sequence of a novel species of the family Streptococcaceae isolated from flowers.</title>
        <authorList>
            <person name="Chuah L.-O."/>
            <person name="Yap K.-P."/>
            <person name="Thong K.L."/>
            <person name="Liong M.T."/>
            <person name="Ahmad R."/>
            <person name="Rusul G."/>
        </authorList>
    </citation>
    <scope>NUCLEOTIDE SEQUENCE [LARGE SCALE GENOMIC DNA]</scope>
    <source>
        <strain evidence="10">DF1</strain>
    </source>
</reference>
<feature type="transmembrane region" description="Helical" evidence="7">
    <location>
        <begin position="15"/>
        <end position="39"/>
    </location>
</feature>
<dbReference type="EMBL" id="MKIR01000001">
    <property type="protein sequence ID" value="OFI50596.1"/>
    <property type="molecule type" value="Genomic_DNA"/>
</dbReference>
<evidence type="ECO:0000256" key="6">
    <source>
        <dbReference type="ARBA" id="ARBA00023136"/>
    </source>
</evidence>